<dbReference type="InterPro" id="IPR006837">
    <property type="entry name" value="Divergent_DAC"/>
</dbReference>
<feature type="region of interest" description="Disordered" evidence="1">
    <location>
        <begin position="42"/>
        <end position="308"/>
    </location>
</feature>
<evidence type="ECO:0000313" key="2">
    <source>
        <dbReference type="EMBL" id="TCP62016.1"/>
    </source>
</evidence>
<dbReference type="RefSeq" id="WP_132950875.1">
    <property type="nucleotide sequence ID" value="NZ_SLXU01000003.1"/>
</dbReference>
<evidence type="ECO:0000256" key="1">
    <source>
        <dbReference type="SAM" id="MobiDB-lite"/>
    </source>
</evidence>
<dbReference type="CDD" id="cd10936">
    <property type="entry name" value="CE4_DAC2"/>
    <property type="match status" value="1"/>
</dbReference>
<sequence>MGKGLVSGVVWGSLVSGLVLVVLAVTVPPPPQVMPGAVLQTSHDTVTGPSAGSGEPSPPEDDEQAKRGDSVPPASPAAPEPDLAMGPVTPGAADIPAPATAPETEIDLPAGSGFASPGALERVNLPGEAPAPRAAPGAVVTAPPPPETGTPDTSDTMSAEIPAPVLEGPAAMRPPADESVSPSGDAGQEPERPSPELPSPPQPATAALETPAAPDPKAPFDVPQPEIIGESQQAPNPQAGTQTTPSPQPAPSVSPLGLPATGFDQPVPGVRTGRLPTVTEDGTKPEDRTGAEPDPTGRISAASPGQEASQARGALGQFAVPFEAPGAGPLIAIVLIDAGAEGLDMAALRGLSFPVSFGVDPIRPDAESRVAAHLDAGQEVVTLVSGLPDGATARDIEVTMPRLLERTQGSVGILDAMTGGYQDSRELSAQMVALAQETGHGLLTYDRGLNGAARIAGQAGVPSATVYRVLDAMRENRFAIKRKLDRAVFKARQDGHVVLVAHTYPETVSALVEWALEGNAGDVRLVPVSVILMQR</sequence>
<dbReference type="EMBL" id="SLXU01000003">
    <property type="protein sequence ID" value="TCP62016.1"/>
    <property type="molecule type" value="Genomic_DNA"/>
</dbReference>
<reference evidence="2 3" key="1">
    <citation type="submission" date="2019-03" db="EMBL/GenBank/DDBJ databases">
        <title>Genomic Encyclopedia of Type Strains, Phase IV (KMG-IV): sequencing the most valuable type-strain genomes for metagenomic binning, comparative biology and taxonomic classification.</title>
        <authorList>
            <person name="Goeker M."/>
        </authorList>
    </citation>
    <scope>NUCLEOTIDE SEQUENCE [LARGE SCALE GENOMIC DNA]</scope>
    <source>
        <strain evidence="2 3">DSM 24766</strain>
    </source>
</reference>
<accession>A0A4V2SWF0</accession>
<dbReference type="SUPFAM" id="SSF88713">
    <property type="entry name" value="Glycoside hydrolase/deacetylase"/>
    <property type="match status" value="1"/>
</dbReference>
<dbReference type="InterPro" id="IPR011330">
    <property type="entry name" value="Glyco_hydro/deAcase_b/a-brl"/>
</dbReference>
<feature type="compositionally biased region" description="Basic and acidic residues" evidence="1">
    <location>
        <begin position="281"/>
        <end position="291"/>
    </location>
</feature>
<dbReference type="Gene3D" id="3.20.20.370">
    <property type="entry name" value="Glycoside hydrolase/deacetylase"/>
    <property type="match status" value="1"/>
</dbReference>
<comment type="caution">
    <text evidence="2">The sequence shown here is derived from an EMBL/GenBank/DDBJ whole genome shotgun (WGS) entry which is preliminary data.</text>
</comment>
<name>A0A4V2SWF0_9RHOB</name>
<dbReference type="Pfam" id="PF04748">
    <property type="entry name" value="Polysacc_deac_2"/>
    <property type="match status" value="1"/>
</dbReference>
<evidence type="ECO:0000313" key="3">
    <source>
        <dbReference type="Proteomes" id="UP000295050"/>
    </source>
</evidence>
<organism evidence="2 3">
    <name type="scientific">Rhodovulum bhavnagarense</name>
    <dbReference type="NCBI Taxonomy" id="992286"/>
    <lineage>
        <taxon>Bacteria</taxon>
        <taxon>Pseudomonadati</taxon>
        <taxon>Pseudomonadota</taxon>
        <taxon>Alphaproteobacteria</taxon>
        <taxon>Rhodobacterales</taxon>
        <taxon>Paracoccaceae</taxon>
        <taxon>Rhodovulum</taxon>
    </lineage>
</organism>
<dbReference type="Proteomes" id="UP000295050">
    <property type="component" value="Unassembled WGS sequence"/>
</dbReference>
<protein>
    <submittedName>
        <fullName evidence="2">Polysaccharide deacetylase 2 family uncharacterized protein YibQ</fullName>
    </submittedName>
</protein>
<dbReference type="AlphaFoldDB" id="A0A4V2SWF0"/>
<gene>
    <name evidence="2" type="ORF">EV663_103204</name>
</gene>
<keyword evidence="3" id="KW-1185">Reference proteome</keyword>
<feature type="compositionally biased region" description="Low complexity" evidence="1">
    <location>
        <begin position="126"/>
        <end position="141"/>
    </location>
</feature>
<dbReference type="GO" id="GO:0005975">
    <property type="term" value="P:carbohydrate metabolic process"/>
    <property type="evidence" value="ECO:0007669"/>
    <property type="project" value="InterPro"/>
</dbReference>
<proteinExistence type="predicted"/>
<dbReference type="OrthoDB" id="7658418at2"/>